<evidence type="ECO:0000313" key="2">
    <source>
        <dbReference type="Proteomes" id="UP000264071"/>
    </source>
</evidence>
<reference evidence="1 2" key="1">
    <citation type="journal article" date="2018" name="Nat. Biotechnol.">
        <title>A standardized bacterial taxonomy based on genome phylogeny substantially revises the tree of life.</title>
        <authorList>
            <person name="Parks D.H."/>
            <person name="Chuvochina M."/>
            <person name="Waite D.W."/>
            <person name="Rinke C."/>
            <person name="Skarshewski A."/>
            <person name="Chaumeil P.A."/>
            <person name="Hugenholtz P."/>
        </authorList>
    </citation>
    <scope>NUCLEOTIDE SEQUENCE [LARGE SCALE GENOMIC DNA]</scope>
    <source>
        <strain evidence="1">UBA8844</strain>
    </source>
</reference>
<accession>A0A3D4V819</accession>
<name>A0A3D4V819_9BACT</name>
<gene>
    <name evidence="1" type="ORF">DGD08_08560</name>
</gene>
<evidence type="ECO:0000313" key="1">
    <source>
        <dbReference type="EMBL" id="HCT57250.1"/>
    </source>
</evidence>
<dbReference type="EMBL" id="DPIY01000007">
    <property type="protein sequence ID" value="HCT57250.1"/>
    <property type="molecule type" value="Genomic_DNA"/>
</dbReference>
<sequence length="83" mass="9533">MAEFVQRPITVDAEQFVDEKKLPDGVLSESTQRWLYSVGGLRPINKGQWIVRHPDRLHDILDDAEFQRCYATTQAKSASKKSE</sequence>
<comment type="caution">
    <text evidence="1">The sequence shown here is derived from an EMBL/GenBank/DDBJ whole genome shotgun (WGS) entry which is preliminary data.</text>
</comment>
<proteinExistence type="predicted"/>
<dbReference type="AlphaFoldDB" id="A0A3D4V819"/>
<dbReference type="Proteomes" id="UP000264071">
    <property type="component" value="Unassembled WGS sequence"/>
</dbReference>
<organism evidence="1 2">
    <name type="scientific">Gemmatimonas aurantiaca</name>
    <dbReference type="NCBI Taxonomy" id="173480"/>
    <lineage>
        <taxon>Bacteria</taxon>
        <taxon>Pseudomonadati</taxon>
        <taxon>Gemmatimonadota</taxon>
        <taxon>Gemmatimonadia</taxon>
        <taxon>Gemmatimonadales</taxon>
        <taxon>Gemmatimonadaceae</taxon>
        <taxon>Gemmatimonas</taxon>
    </lineage>
</organism>
<protein>
    <submittedName>
        <fullName evidence="1">Uncharacterized protein</fullName>
    </submittedName>
</protein>